<dbReference type="OrthoDB" id="381295at2759"/>
<evidence type="ECO:0008006" key="3">
    <source>
        <dbReference type="Google" id="ProtNLM"/>
    </source>
</evidence>
<dbReference type="RefSeq" id="XP_028530068.1">
    <property type="nucleotide sequence ID" value="XM_028673635.1"/>
</dbReference>
<dbReference type="EMBL" id="CVMV01000096">
    <property type="protein sequence ID" value="CRG97266.1"/>
    <property type="molecule type" value="Genomic_DNA"/>
</dbReference>
<dbReference type="Proteomes" id="UP000220797">
    <property type="component" value="Unassembled WGS sequence"/>
</dbReference>
<gene>
    <name evidence="1" type="ORF">PGAL8A_00484500</name>
</gene>
<evidence type="ECO:0000313" key="2">
    <source>
        <dbReference type="Proteomes" id="UP000220797"/>
    </source>
</evidence>
<dbReference type="GO" id="GO:0005739">
    <property type="term" value="C:mitochondrion"/>
    <property type="evidence" value="ECO:0007669"/>
    <property type="project" value="TreeGrafter"/>
</dbReference>
<dbReference type="GeneID" id="39733378"/>
<name>A0A1J1GXH5_PLAGA</name>
<organism evidence="1 2">
    <name type="scientific">Plasmodium gallinaceum</name>
    <dbReference type="NCBI Taxonomy" id="5849"/>
    <lineage>
        <taxon>Eukaryota</taxon>
        <taxon>Sar</taxon>
        <taxon>Alveolata</taxon>
        <taxon>Apicomplexa</taxon>
        <taxon>Aconoidasida</taxon>
        <taxon>Haemosporida</taxon>
        <taxon>Plasmodiidae</taxon>
        <taxon>Plasmodium</taxon>
        <taxon>Plasmodium (Haemamoeba)</taxon>
    </lineage>
</organism>
<dbReference type="InterPro" id="IPR023335">
    <property type="entry name" value="ATP12_ortho_dom_sf"/>
</dbReference>
<dbReference type="SUPFAM" id="SSF160909">
    <property type="entry name" value="ATP12-like"/>
    <property type="match status" value="2"/>
</dbReference>
<accession>A0A1J1GXH5</accession>
<sequence>MKNNTFNNNLFKILKKYSTSYIQFANNKQNIKKFSNLKNIDLRKNSLTKKIEIFIDDKILLTNSKNVFALESFDLCFLIKLELLRNKSEMDILKMPITLFSNNLIDFINISKGNKILKRCNNKENYFLNNVTNNLSDSQNSEYDKINGRIVNEMDTNEKNKSKQDCIIEKNILFSKNTYYENNAYKNNFYQNNLTDTHSNNDKNMDNSNSFETERTLIENKIYENFKNDLIFYSNNEKNLLNTDKKCLENFVCLPNSVNYIENYKINNLYEEESDVFSKFLKMFEQIHEVKLNKAKNFETPVQNKNAQEKVQTLIKNMNDSEIFIFYKCTQILNSFIFTYLFLNNFLNYKEVYRYCNLEYIYQFFKWGYVFDINIIKDSNALLMLSSLRLINNILKKEKT</sequence>
<reference evidence="1" key="1">
    <citation type="submission" date="2015-04" db="EMBL/GenBank/DDBJ databases">
        <authorList>
            <consortium name="Pathogen Informatics"/>
        </authorList>
    </citation>
    <scope>NUCLEOTIDE SEQUENCE [LARGE SCALE GENOMIC DNA]</scope>
    <source>
        <strain evidence="1">8A</strain>
    </source>
</reference>
<comment type="caution">
    <text evidence="1">The sequence shown here is derived from an EMBL/GenBank/DDBJ whole genome shotgun (WGS) entry which is preliminary data.</text>
</comment>
<proteinExistence type="predicted"/>
<dbReference type="InterPro" id="IPR011419">
    <property type="entry name" value="ATP12_ATP_synth-F1-assembly"/>
</dbReference>
<dbReference type="AlphaFoldDB" id="A0A1J1GXH5"/>
<keyword evidence="2" id="KW-1185">Reference proteome</keyword>
<dbReference type="GO" id="GO:0033615">
    <property type="term" value="P:mitochondrial proton-transporting ATP synthase complex assembly"/>
    <property type="evidence" value="ECO:0007669"/>
    <property type="project" value="TreeGrafter"/>
</dbReference>
<dbReference type="PANTHER" id="PTHR21013">
    <property type="entry name" value="ATP SYNTHASE MITOCHONDRIAL F1 COMPLEX ASSEMBLY FACTOR 2/ATP12 PROTEIN, MITOCHONDRIAL PRECURSOR"/>
    <property type="match status" value="1"/>
</dbReference>
<dbReference type="VEuPathDB" id="PlasmoDB:PGAL8A_00484500"/>
<dbReference type="PANTHER" id="PTHR21013:SF10">
    <property type="entry name" value="ATP SYNTHASE MITOCHONDRIAL F1 COMPLEX ASSEMBLY FACTOR 2"/>
    <property type="match status" value="1"/>
</dbReference>
<evidence type="ECO:0000313" key="1">
    <source>
        <dbReference type="EMBL" id="CRG97266.1"/>
    </source>
</evidence>
<protein>
    <recommendedName>
        <fullName evidence="3">ATP synthase mitochondrial F1 complex assembly factor 2</fullName>
    </recommendedName>
</protein>
<dbReference type="Gene3D" id="1.10.3580.10">
    <property type="entry name" value="ATP12 ATPase"/>
    <property type="match status" value="1"/>
</dbReference>